<organism evidence="2 3">
    <name type="scientific">Salix dunnii</name>
    <dbReference type="NCBI Taxonomy" id="1413687"/>
    <lineage>
        <taxon>Eukaryota</taxon>
        <taxon>Viridiplantae</taxon>
        <taxon>Streptophyta</taxon>
        <taxon>Embryophyta</taxon>
        <taxon>Tracheophyta</taxon>
        <taxon>Spermatophyta</taxon>
        <taxon>Magnoliopsida</taxon>
        <taxon>eudicotyledons</taxon>
        <taxon>Gunneridae</taxon>
        <taxon>Pentapetalae</taxon>
        <taxon>rosids</taxon>
        <taxon>fabids</taxon>
        <taxon>Malpighiales</taxon>
        <taxon>Salicaceae</taxon>
        <taxon>Saliceae</taxon>
        <taxon>Salix</taxon>
    </lineage>
</organism>
<evidence type="ECO:0000313" key="2">
    <source>
        <dbReference type="EMBL" id="KAF9679038.1"/>
    </source>
</evidence>
<gene>
    <name evidence="2" type="ORF">SADUNF_Sadunf07G0098500</name>
</gene>
<proteinExistence type="predicted"/>
<keyword evidence="3" id="KW-1185">Reference proteome</keyword>
<dbReference type="AlphaFoldDB" id="A0A835K0C1"/>
<dbReference type="PANTHER" id="PTHR47641:SF1">
    <property type="entry name" value="GOLGI-ASSOCIATED OLFACTORY SIGNALING REGULATOR"/>
    <property type="match status" value="1"/>
</dbReference>
<evidence type="ECO:0000313" key="3">
    <source>
        <dbReference type="Proteomes" id="UP000657918"/>
    </source>
</evidence>
<sequence length="225" mass="24903">MLKISHLISLETSLSPTSHIYKTPVQSEISTPKLLEKHTKVIGEACTLCAISIRLHLNTFELLLIAISKIMASLRFLTFFSPLLLIITLSLVDSTSRTEASRILETALPKVPELPKTVLPELPPLPKVPELPKPELPEQPSLPKVPALPKPELPEQPSLPKVPELPKPELPEQPSFPKVELPPLPKPEFPVLPKPELPVLPKPEFPVLPKPELPVLPKPEVPKFP</sequence>
<comment type="caution">
    <text evidence="2">The sequence shown here is derived from an EMBL/GenBank/DDBJ whole genome shotgun (WGS) entry which is preliminary data.</text>
</comment>
<name>A0A835K0C1_9ROSI</name>
<feature type="compositionally biased region" description="Pro residues" evidence="1">
    <location>
        <begin position="180"/>
        <end position="225"/>
    </location>
</feature>
<dbReference type="Proteomes" id="UP000657918">
    <property type="component" value="Unassembled WGS sequence"/>
</dbReference>
<dbReference type="EMBL" id="JADGMS010000007">
    <property type="protein sequence ID" value="KAF9679038.1"/>
    <property type="molecule type" value="Genomic_DNA"/>
</dbReference>
<accession>A0A835K0C1</accession>
<evidence type="ECO:0000256" key="1">
    <source>
        <dbReference type="SAM" id="MobiDB-lite"/>
    </source>
</evidence>
<feature type="region of interest" description="Disordered" evidence="1">
    <location>
        <begin position="122"/>
        <end position="225"/>
    </location>
</feature>
<reference evidence="2 3" key="1">
    <citation type="submission" date="2020-10" db="EMBL/GenBank/DDBJ databases">
        <title>Plant Genome Project.</title>
        <authorList>
            <person name="Zhang R.-G."/>
        </authorList>
    </citation>
    <scope>NUCLEOTIDE SEQUENCE [LARGE SCALE GENOMIC DNA]</scope>
    <source>
        <strain evidence="2">FAFU-HL-1</strain>
        <tissue evidence="2">Leaf</tissue>
    </source>
</reference>
<dbReference type="PANTHER" id="PTHR47641">
    <property type="entry name" value="PERIAXIN-LIKE"/>
    <property type="match status" value="1"/>
</dbReference>
<protein>
    <submittedName>
        <fullName evidence="2">Uncharacterized protein</fullName>
    </submittedName>
</protein>